<feature type="signal peptide" evidence="2">
    <location>
        <begin position="1"/>
        <end position="20"/>
    </location>
</feature>
<dbReference type="eggNOG" id="COG3238">
    <property type="taxonomic scope" value="Bacteria"/>
</dbReference>
<keyword evidence="2" id="KW-0732">Signal</keyword>
<dbReference type="Pfam" id="PF04657">
    <property type="entry name" value="DMT_YdcZ"/>
    <property type="match status" value="1"/>
</dbReference>
<dbReference type="KEGG" id="asu:Asuc_0068"/>
<feature type="chain" id="PRO_5002701879" evidence="2">
    <location>
        <begin position="21"/>
        <end position="152"/>
    </location>
</feature>
<evidence type="ECO:0000313" key="3">
    <source>
        <dbReference type="EMBL" id="ABR73449.1"/>
    </source>
</evidence>
<keyword evidence="1" id="KW-0812">Transmembrane</keyword>
<evidence type="ECO:0000256" key="2">
    <source>
        <dbReference type="SAM" id="SignalP"/>
    </source>
</evidence>
<feature type="transmembrane region" description="Helical" evidence="1">
    <location>
        <begin position="69"/>
        <end position="89"/>
    </location>
</feature>
<feature type="transmembrane region" description="Helical" evidence="1">
    <location>
        <begin position="36"/>
        <end position="57"/>
    </location>
</feature>
<dbReference type="AlphaFoldDB" id="A6VKF2"/>
<gene>
    <name evidence="3" type="ordered locus">Asuc_0068</name>
</gene>
<evidence type="ECO:0000313" key="4">
    <source>
        <dbReference type="Proteomes" id="UP000001114"/>
    </source>
</evidence>
<reference evidence="4" key="1">
    <citation type="journal article" date="2010" name="BMC Genomics">
        <title>A genomic perspective on the potential of Actinobacillus succinogenes for industrial succinate production.</title>
        <authorList>
            <person name="McKinlay J.B."/>
            <person name="Laivenieks M."/>
            <person name="Schindler B.D."/>
            <person name="McKinlay A.A."/>
            <person name="Siddaramappa S."/>
            <person name="Challacombe J.F."/>
            <person name="Lowry S.R."/>
            <person name="Clum A."/>
            <person name="Lapidus A.L."/>
            <person name="Burkhart K.B."/>
            <person name="Harkins V."/>
            <person name="Vieille C."/>
        </authorList>
    </citation>
    <scope>NUCLEOTIDE SEQUENCE [LARGE SCALE GENOMIC DNA]</scope>
    <source>
        <strain evidence="4">ATCC 55618 / DSM 22257 / CCUG 43843 / 130Z</strain>
    </source>
</reference>
<feature type="transmembrane region" description="Helical" evidence="1">
    <location>
        <begin position="125"/>
        <end position="146"/>
    </location>
</feature>
<dbReference type="RefSeq" id="WP_011978725.1">
    <property type="nucleotide sequence ID" value="NC_009655.1"/>
</dbReference>
<organism evidence="3 4">
    <name type="scientific">Actinobacillus succinogenes (strain ATCC 55618 / DSM 22257 / CCUG 43843 / 130Z)</name>
    <dbReference type="NCBI Taxonomy" id="339671"/>
    <lineage>
        <taxon>Bacteria</taxon>
        <taxon>Pseudomonadati</taxon>
        <taxon>Pseudomonadota</taxon>
        <taxon>Gammaproteobacteria</taxon>
        <taxon>Pasteurellales</taxon>
        <taxon>Pasteurellaceae</taxon>
        <taxon>Actinobacillus</taxon>
    </lineage>
</organism>
<dbReference type="PANTHER" id="PTHR34821:SF2">
    <property type="entry name" value="INNER MEMBRANE PROTEIN YDCZ"/>
    <property type="match status" value="1"/>
</dbReference>
<keyword evidence="4" id="KW-1185">Reference proteome</keyword>
<dbReference type="OrthoDB" id="9097160at2"/>
<dbReference type="HOGENOM" id="CLU_068878_1_2_6"/>
<protein>
    <submittedName>
        <fullName evidence="3">Uncharacterized protein</fullName>
    </submittedName>
</protein>
<keyword evidence="1" id="KW-0472">Membrane</keyword>
<sequence length="152" mass="16251">MYFPYFLLALVAGAALASQAAINSRLAQAVLGQPLISALVSFASGTVALLIFCFWKTDLSALRELTSVASWKLLGGVLGAGFVFTTIFLAPKLGITNMLFFVIIGQLCTAAVIDHFGLFGMAQRTFQFSQIIGLLIIVIGLGFYFFGNKILG</sequence>
<name>A6VKF2_ACTSZ</name>
<evidence type="ECO:0000256" key="1">
    <source>
        <dbReference type="SAM" id="Phobius"/>
    </source>
</evidence>
<dbReference type="Proteomes" id="UP000001114">
    <property type="component" value="Chromosome"/>
</dbReference>
<dbReference type="STRING" id="339671.Asuc_0068"/>
<dbReference type="InterPro" id="IPR006750">
    <property type="entry name" value="YdcZ"/>
</dbReference>
<dbReference type="GO" id="GO:0005886">
    <property type="term" value="C:plasma membrane"/>
    <property type="evidence" value="ECO:0007669"/>
    <property type="project" value="TreeGrafter"/>
</dbReference>
<accession>A6VKF2</accession>
<keyword evidence="1" id="KW-1133">Transmembrane helix</keyword>
<proteinExistence type="predicted"/>
<dbReference type="EMBL" id="CP000746">
    <property type="protein sequence ID" value="ABR73449.1"/>
    <property type="molecule type" value="Genomic_DNA"/>
</dbReference>
<dbReference type="PANTHER" id="PTHR34821">
    <property type="entry name" value="INNER MEMBRANE PROTEIN YDCZ"/>
    <property type="match status" value="1"/>
</dbReference>
<feature type="transmembrane region" description="Helical" evidence="1">
    <location>
        <begin position="95"/>
        <end position="113"/>
    </location>
</feature>